<dbReference type="InterPro" id="IPR019927">
    <property type="entry name" value="Ribosomal_uL3_bac/org-type"/>
</dbReference>
<dbReference type="InterPro" id="IPR009000">
    <property type="entry name" value="Transl_B-barrel_sf"/>
</dbReference>
<dbReference type="OrthoDB" id="274683at2759"/>
<dbReference type="Gene3D" id="2.40.30.10">
    <property type="entry name" value="Translation factors"/>
    <property type="match status" value="2"/>
</dbReference>
<dbReference type="Pfam" id="PF00297">
    <property type="entry name" value="Ribosomal_L3"/>
    <property type="match status" value="1"/>
</dbReference>
<dbReference type="GO" id="GO:0005762">
    <property type="term" value="C:mitochondrial large ribosomal subunit"/>
    <property type="evidence" value="ECO:0007669"/>
    <property type="project" value="TreeGrafter"/>
</dbReference>
<evidence type="ECO:0000256" key="2">
    <source>
        <dbReference type="ARBA" id="ARBA00022980"/>
    </source>
</evidence>
<sequence length="406" mass="46385">MIKARKIDVSFLNKESDFPMKPSGYMCVNSERKVWLIIRKRKRESKKNFWVVETCVLCTSVDQPCELFFNHEQVRTMSRVKRRTTHPPYWHVLKNNQRQDEKISSDNLRFVREVIQDKYKNKSPIKGSDLDIEKKEWDPKTKRSGVIARNIGVQHMWEKDGKKVVCTVLHVLDNHVIRYVPPEEYAKSIIGAKVFRNRKPLGCLVVGAEAANPDRFTRQYCSLFNEVGLLPKKRLARFIVTPNAVLPPCTPLTAGHFVVGQAVDVYGKTIDYGFQGVVKRWGFKGGPASHGATKFHRRGGTIGTGRDKARVWPGQKMPGHMGSERRFCRGLKIVRINMKYNVIYVKGTVPGPTNSIVQIFDTVLPRRKFTEAPPHPTYFPPEDGTLPQEDIWDSSLHVFGSPSISV</sequence>
<dbReference type="GO" id="GO:0006412">
    <property type="term" value="P:translation"/>
    <property type="evidence" value="ECO:0007669"/>
    <property type="project" value="InterPro"/>
</dbReference>
<evidence type="ECO:0000313" key="6">
    <source>
        <dbReference type="EMBL" id="SVE81362.1"/>
    </source>
</evidence>
<protein>
    <recommendedName>
        <fullName evidence="4">Large ribosomal subunit protein uL3m</fullName>
    </recommendedName>
    <alternativeName>
        <fullName evidence="5">39S ribosomal protein L3, mitochondrial</fullName>
    </alternativeName>
</protein>
<dbReference type="SUPFAM" id="SSF50447">
    <property type="entry name" value="Translation proteins"/>
    <property type="match status" value="1"/>
</dbReference>
<dbReference type="EMBL" id="LR011743">
    <property type="protein sequence ID" value="SVE81362.1"/>
    <property type="molecule type" value="mRNA"/>
</dbReference>
<comment type="similarity">
    <text evidence="1">Belongs to the universal ribosomal protein uL3 family.</text>
</comment>
<dbReference type="GO" id="GO:0003735">
    <property type="term" value="F:structural constituent of ribosome"/>
    <property type="evidence" value="ECO:0007669"/>
    <property type="project" value="InterPro"/>
</dbReference>
<dbReference type="PANTHER" id="PTHR11229">
    <property type="entry name" value="50S RIBOSOMAL PROTEIN L3"/>
    <property type="match status" value="1"/>
</dbReference>
<proteinExistence type="evidence at transcript level"/>
<reference evidence="6" key="1">
    <citation type="submission" date="2018-08" db="EMBL/GenBank/DDBJ databases">
        <authorList>
            <person name="Cornetti L."/>
        </authorList>
    </citation>
    <scope>NUCLEOTIDE SEQUENCE</scope>
    <source>
        <strain evidence="6">GB-EK1-32</strain>
    </source>
</reference>
<evidence type="ECO:0000256" key="4">
    <source>
        <dbReference type="ARBA" id="ARBA00035209"/>
    </source>
</evidence>
<keyword evidence="2" id="KW-0689">Ribosomal protein</keyword>
<dbReference type="FunFam" id="2.40.30.10:FF:000049">
    <property type="entry name" value="39S ribosomal protein L3, mitochondrial"/>
    <property type="match status" value="1"/>
</dbReference>
<name>A0A4Y7MMY1_9CRUS</name>
<keyword evidence="3" id="KW-0687">Ribonucleoprotein</keyword>
<dbReference type="AlphaFoldDB" id="A0A4Y7MMY1"/>
<dbReference type="NCBIfam" id="TIGR03625">
    <property type="entry name" value="L3_bact"/>
    <property type="match status" value="1"/>
</dbReference>
<gene>
    <name evidence="6" type="primary">EOG090X07HN</name>
</gene>
<evidence type="ECO:0000256" key="5">
    <source>
        <dbReference type="ARBA" id="ARBA00035396"/>
    </source>
</evidence>
<dbReference type="InterPro" id="IPR000597">
    <property type="entry name" value="Ribosomal_uL3"/>
</dbReference>
<organism evidence="6">
    <name type="scientific">Daphnia magna</name>
    <dbReference type="NCBI Taxonomy" id="35525"/>
    <lineage>
        <taxon>Eukaryota</taxon>
        <taxon>Metazoa</taxon>
        <taxon>Ecdysozoa</taxon>
        <taxon>Arthropoda</taxon>
        <taxon>Crustacea</taxon>
        <taxon>Branchiopoda</taxon>
        <taxon>Diplostraca</taxon>
        <taxon>Cladocera</taxon>
        <taxon>Anomopoda</taxon>
        <taxon>Daphniidae</taxon>
        <taxon>Daphnia</taxon>
    </lineage>
</organism>
<evidence type="ECO:0000256" key="3">
    <source>
        <dbReference type="ARBA" id="ARBA00023274"/>
    </source>
</evidence>
<dbReference type="PANTHER" id="PTHR11229:SF8">
    <property type="entry name" value="LARGE RIBOSOMAL SUBUNIT PROTEIN UL3M"/>
    <property type="match status" value="1"/>
</dbReference>
<accession>A0A4Y7MMY1</accession>
<evidence type="ECO:0000256" key="1">
    <source>
        <dbReference type="ARBA" id="ARBA00006540"/>
    </source>
</evidence>